<dbReference type="AlphaFoldDB" id="A0A4Q7KQS6"/>
<evidence type="ECO:0000313" key="3">
    <source>
        <dbReference type="Proteomes" id="UP000294257"/>
    </source>
</evidence>
<keyword evidence="3" id="KW-1185">Reference proteome</keyword>
<name>A0A4Q7KQS6_9PSEU</name>
<accession>A0A4Q7KQS6</accession>
<feature type="compositionally biased region" description="Low complexity" evidence="1">
    <location>
        <begin position="50"/>
        <end position="61"/>
    </location>
</feature>
<comment type="caution">
    <text evidence="2">The sequence shown here is derived from an EMBL/GenBank/DDBJ whole genome shotgun (WGS) entry which is preliminary data.</text>
</comment>
<feature type="region of interest" description="Disordered" evidence="1">
    <location>
        <begin position="50"/>
        <end position="72"/>
    </location>
</feature>
<evidence type="ECO:0000256" key="1">
    <source>
        <dbReference type="SAM" id="MobiDB-lite"/>
    </source>
</evidence>
<dbReference type="EMBL" id="SGWQ01000004">
    <property type="protein sequence ID" value="RZS38885.1"/>
    <property type="molecule type" value="Genomic_DNA"/>
</dbReference>
<reference evidence="2 3" key="1">
    <citation type="submission" date="2019-02" db="EMBL/GenBank/DDBJ databases">
        <title>Genomic Encyclopedia of Type Strains, Phase IV (KMG-IV): sequencing the most valuable type-strain genomes for metagenomic binning, comparative biology and taxonomic classification.</title>
        <authorList>
            <person name="Goeker M."/>
        </authorList>
    </citation>
    <scope>NUCLEOTIDE SEQUENCE [LARGE SCALE GENOMIC DNA]</scope>
    <source>
        <strain evidence="2 3">DSM 101727</strain>
    </source>
</reference>
<organism evidence="2 3">
    <name type="scientific">Herbihabitans rhizosphaerae</name>
    <dbReference type="NCBI Taxonomy" id="1872711"/>
    <lineage>
        <taxon>Bacteria</taxon>
        <taxon>Bacillati</taxon>
        <taxon>Actinomycetota</taxon>
        <taxon>Actinomycetes</taxon>
        <taxon>Pseudonocardiales</taxon>
        <taxon>Pseudonocardiaceae</taxon>
        <taxon>Herbihabitans</taxon>
    </lineage>
</organism>
<protein>
    <submittedName>
        <fullName evidence="2">Uncharacterized protein (DUF1800 family)</fullName>
    </submittedName>
</protein>
<dbReference type="Proteomes" id="UP000294257">
    <property type="component" value="Unassembled WGS sequence"/>
</dbReference>
<dbReference type="Pfam" id="PF08811">
    <property type="entry name" value="DUF1800"/>
    <property type="match status" value="1"/>
</dbReference>
<gene>
    <name evidence="2" type="ORF">EV193_10496</name>
</gene>
<proteinExistence type="predicted"/>
<evidence type="ECO:0000313" key="2">
    <source>
        <dbReference type="EMBL" id="RZS38885.1"/>
    </source>
</evidence>
<sequence>MNNQGVATLDDPAAVRRLIDRLGFGPRPGELATGVRAGYAATARRLLAPAADPGATATPLPDLGPEPDYANKDKEARQRAREVLRDQRTTAFFWWLDRMSAADVPLTERLTWFWHGHFATSAQKVNSARLMLAQNETMRRLGTGDFRALCEALIVDPAMIIWLDGQRNKIGKPNENLAREFMELFTLGIGNYSEKDVQEAARALTGWQVDRRAGTVDVRPKQHDARDKTVLGSTANLDAVGLARLLADQPRAPRFVAERLWFRLVSGTPPARDVVDRLTAAYGPNRDVRAMVDAITREPAFRDSANTLVKEPVLWAVGLMRALRVRPSALPPQEKAQLNNYLKAMGQQPFLPPTVGGWPDGAAWLSTSAGLARMNLARLIARRGDLGPLTGARDKPTALRELLGVDAWSQRTSSALGKVAGSVPDLVAVAACAPEYVVSG</sequence>
<dbReference type="InterPro" id="IPR014917">
    <property type="entry name" value="DUF1800"/>
</dbReference>